<organism evidence="1 2">
    <name type="scientific">Kistimonas scapharcae</name>
    <dbReference type="NCBI Taxonomy" id="1036133"/>
    <lineage>
        <taxon>Bacteria</taxon>
        <taxon>Pseudomonadati</taxon>
        <taxon>Pseudomonadota</taxon>
        <taxon>Gammaproteobacteria</taxon>
        <taxon>Oceanospirillales</taxon>
        <taxon>Endozoicomonadaceae</taxon>
        <taxon>Kistimonas</taxon>
    </lineage>
</organism>
<gene>
    <name evidence="1" type="ORF">GCM10023116_29340</name>
</gene>
<accession>A0ABP8V3Z8</accession>
<evidence type="ECO:0000313" key="1">
    <source>
        <dbReference type="EMBL" id="GAA4650651.1"/>
    </source>
</evidence>
<name>A0ABP8V3Z8_9GAMM</name>
<protein>
    <submittedName>
        <fullName evidence="1">Uncharacterized protein</fullName>
    </submittedName>
</protein>
<evidence type="ECO:0000313" key="2">
    <source>
        <dbReference type="Proteomes" id="UP001500604"/>
    </source>
</evidence>
<comment type="caution">
    <text evidence="1">The sequence shown here is derived from an EMBL/GenBank/DDBJ whole genome shotgun (WGS) entry which is preliminary data.</text>
</comment>
<keyword evidence="2" id="KW-1185">Reference proteome</keyword>
<proteinExistence type="predicted"/>
<dbReference type="EMBL" id="BAABFL010000411">
    <property type="protein sequence ID" value="GAA4650651.1"/>
    <property type="molecule type" value="Genomic_DNA"/>
</dbReference>
<sequence length="42" mass="4960">MCNKIDFVRTVFIKLDDSFYGFKFDIPHPWLMNADAIAEVNH</sequence>
<reference evidence="2" key="1">
    <citation type="journal article" date="2019" name="Int. J. Syst. Evol. Microbiol.">
        <title>The Global Catalogue of Microorganisms (GCM) 10K type strain sequencing project: providing services to taxonomists for standard genome sequencing and annotation.</title>
        <authorList>
            <consortium name="The Broad Institute Genomics Platform"/>
            <consortium name="The Broad Institute Genome Sequencing Center for Infectious Disease"/>
            <person name="Wu L."/>
            <person name="Ma J."/>
        </authorList>
    </citation>
    <scope>NUCLEOTIDE SEQUENCE [LARGE SCALE GENOMIC DNA]</scope>
    <source>
        <strain evidence="2">JCM 17805</strain>
    </source>
</reference>
<dbReference type="Proteomes" id="UP001500604">
    <property type="component" value="Unassembled WGS sequence"/>
</dbReference>